<keyword evidence="3" id="KW-1185">Reference proteome</keyword>
<dbReference type="NCBIfam" id="TIGR00293">
    <property type="entry name" value="prefoldin subunit alpha"/>
    <property type="match status" value="1"/>
</dbReference>
<comment type="similarity">
    <text evidence="1">Belongs to the prefoldin subunit alpha family.</text>
</comment>
<name>A0AA88KJV7_NAELO</name>
<dbReference type="PANTHER" id="PTHR12674">
    <property type="entry name" value="PREFOLDIN SUBUNIT 5"/>
    <property type="match status" value="1"/>
</dbReference>
<comment type="caution">
    <text evidence="2">The sequence shown here is derived from an EMBL/GenBank/DDBJ whole genome shotgun (WGS) entry which is preliminary data.</text>
</comment>
<dbReference type="GO" id="GO:1990115">
    <property type="term" value="P:RNA polymerase III assembly"/>
    <property type="evidence" value="ECO:0007669"/>
    <property type="project" value="TreeGrafter"/>
</dbReference>
<dbReference type="EMBL" id="PYSW02000024">
    <property type="protein sequence ID" value="KAG2382263.1"/>
    <property type="molecule type" value="Genomic_DNA"/>
</dbReference>
<dbReference type="GO" id="GO:0006457">
    <property type="term" value="P:protein folding"/>
    <property type="evidence" value="ECO:0007669"/>
    <property type="project" value="InterPro"/>
</dbReference>
<dbReference type="Pfam" id="PF02996">
    <property type="entry name" value="Prefoldin"/>
    <property type="match status" value="1"/>
</dbReference>
<reference evidence="2 3" key="1">
    <citation type="journal article" date="2018" name="BMC Genomics">
        <title>The genome of Naegleria lovaniensis, the basis for a comparative approach to unravel pathogenicity factors of the human pathogenic amoeba N. fowleri.</title>
        <authorList>
            <person name="Liechti N."/>
            <person name="Schurch N."/>
            <person name="Bruggmann R."/>
            <person name="Wittwer M."/>
        </authorList>
    </citation>
    <scope>NUCLEOTIDE SEQUENCE [LARGE SCALE GENOMIC DNA]</scope>
    <source>
        <strain evidence="2 3">ATCC 30569</strain>
    </source>
</reference>
<dbReference type="InterPro" id="IPR011599">
    <property type="entry name" value="PFD_alpha_archaea"/>
</dbReference>
<dbReference type="CDD" id="cd23157">
    <property type="entry name" value="Prefoldin_5"/>
    <property type="match status" value="1"/>
</dbReference>
<evidence type="ECO:0000313" key="2">
    <source>
        <dbReference type="EMBL" id="KAG2382263.1"/>
    </source>
</evidence>
<proteinExistence type="inferred from homology"/>
<dbReference type="Gene3D" id="1.10.287.370">
    <property type="match status" value="1"/>
</dbReference>
<evidence type="ECO:0000256" key="1">
    <source>
        <dbReference type="ARBA" id="ARBA00010048"/>
    </source>
</evidence>
<dbReference type="PANTHER" id="PTHR12674:SF2">
    <property type="entry name" value="PREFOLDIN SUBUNIT 5"/>
    <property type="match status" value="1"/>
</dbReference>
<dbReference type="GO" id="GO:1990114">
    <property type="term" value="P:RNA polymerase II core complex assembly"/>
    <property type="evidence" value="ECO:0007669"/>
    <property type="project" value="TreeGrafter"/>
</dbReference>
<protein>
    <recommendedName>
        <fullName evidence="4">Prefoldin subunit 5</fullName>
    </recommendedName>
</protein>
<evidence type="ECO:0008006" key="4">
    <source>
        <dbReference type="Google" id="ProtNLM"/>
    </source>
</evidence>
<dbReference type="AlphaFoldDB" id="A0AA88KJV7"/>
<dbReference type="InterPro" id="IPR004127">
    <property type="entry name" value="Prefoldin_subunit_alpha"/>
</dbReference>
<organism evidence="2 3">
    <name type="scientific">Naegleria lovaniensis</name>
    <name type="common">Amoeba</name>
    <dbReference type="NCBI Taxonomy" id="51637"/>
    <lineage>
        <taxon>Eukaryota</taxon>
        <taxon>Discoba</taxon>
        <taxon>Heterolobosea</taxon>
        <taxon>Tetramitia</taxon>
        <taxon>Eutetramitia</taxon>
        <taxon>Vahlkampfiidae</taxon>
        <taxon>Naegleria</taxon>
    </lineage>
</organism>
<evidence type="ECO:0000313" key="3">
    <source>
        <dbReference type="Proteomes" id="UP000816034"/>
    </source>
</evidence>
<accession>A0AA88KJV7</accession>
<dbReference type="RefSeq" id="XP_044547942.1">
    <property type="nucleotide sequence ID" value="XM_044695218.1"/>
</dbReference>
<dbReference type="GO" id="GO:0051082">
    <property type="term" value="F:unfolded protein binding"/>
    <property type="evidence" value="ECO:0007669"/>
    <property type="project" value="InterPro"/>
</dbReference>
<dbReference type="SUPFAM" id="SSF46579">
    <property type="entry name" value="Prefoldin"/>
    <property type="match status" value="1"/>
</dbReference>
<dbReference type="GO" id="GO:0016272">
    <property type="term" value="C:prefoldin complex"/>
    <property type="evidence" value="ECO:0007669"/>
    <property type="project" value="InterPro"/>
</dbReference>
<dbReference type="GeneID" id="68097920"/>
<sequence>MSADSASGGYVDLTQVPLPQLVSLQDRISKEVNQLTAYLSTLRAAHNRYISSKSSLEQLKKQTETSLLVPLTDQLYVPGTLKNPDAVLIDVGTGYFMKKPITGAQETLDRRIRLVRESAEKLAKTIQDQKETLERIQYMVKMKQQAALQHQQQQQQ</sequence>
<dbReference type="InterPro" id="IPR009053">
    <property type="entry name" value="Prefoldin"/>
</dbReference>
<dbReference type="GO" id="GO:0005737">
    <property type="term" value="C:cytoplasm"/>
    <property type="evidence" value="ECO:0007669"/>
    <property type="project" value="TreeGrafter"/>
</dbReference>
<gene>
    <name evidence="2" type="ORF">C9374_005465</name>
</gene>
<dbReference type="GO" id="GO:1990113">
    <property type="term" value="P:RNA polymerase I assembly"/>
    <property type="evidence" value="ECO:0007669"/>
    <property type="project" value="TreeGrafter"/>
</dbReference>
<dbReference type="Proteomes" id="UP000816034">
    <property type="component" value="Unassembled WGS sequence"/>
</dbReference>